<evidence type="ECO:0000313" key="2">
    <source>
        <dbReference type="EMBL" id="AAO20082.1"/>
    </source>
</evidence>
<sequence>MIWKSGRSFKRCFTSTQLTAENDTMFWKLNQSGTFTTKSLYRAIIFGGIKGTKLQELWKTPVPLKIKVFMWLMLKGRIQVAKQLKKMNWSGSPFCAWSIWLVRNDWVFNDKLLTNVTFLPHKAMSFMIQWKNLAPVQLKEELEKHFYLDSFAVNCEAGIPGTTVSDSYAFL</sequence>
<proteinExistence type="predicted"/>
<dbReference type="EMBL" id="AC096688">
    <property type="protein sequence ID" value="AAO20082.1"/>
    <property type="molecule type" value="Genomic_DNA"/>
</dbReference>
<name>Q10AG9_ORYSJ</name>
<reference evidence="3" key="1">
    <citation type="journal article" date="2005" name="Nature">
        <title>The map-based sequence of the rice genome.</title>
        <authorList>
            <consortium name="International rice genome sequencing project (IRGSP)"/>
            <person name="Matsumoto T."/>
            <person name="Wu J."/>
            <person name="Kanamori H."/>
            <person name="Katayose Y."/>
            <person name="Fujisawa M."/>
            <person name="Namiki N."/>
            <person name="Mizuno H."/>
            <person name="Yamamoto K."/>
            <person name="Antonio B.A."/>
            <person name="Baba T."/>
            <person name="Sakata K."/>
            <person name="Nagamura Y."/>
            <person name="Aoki H."/>
            <person name="Arikawa K."/>
            <person name="Arita K."/>
            <person name="Bito T."/>
            <person name="Chiden Y."/>
            <person name="Fujitsuka N."/>
            <person name="Fukunaka R."/>
            <person name="Hamada M."/>
            <person name="Harada C."/>
            <person name="Hayashi A."/>
            <person name="Hijishita S."/>
            <person name="Honda M."/>
            <person name="Hosokawa S."/>
            <person name="Ichikawa Y."/>
            <person name="Idonuma A."/>
            <person name="Iijima M."/>
            <person name="Ikeda M."/>
            <person name="Ikeno M."/>
            <person name="Ito K."/>
            <person name="Ito S."/>
            <person name="Ito T."/>
            <person name="Ito Y."/>
            <person name="Ito Y."/>
            <person name="Iwabuchi A."/>
            <person name="Kamiya K."/>
            <person name="Karasawa W."/>
            <person name="Kurita K."/>
            <person name="Katagiri S."/>
            <person name="Kikuta A."/>
            <person name="Kobayashi H."/>
            <person name="Kobayashi N."/>
            <person name="Machita K."/>
            <person name="Maehara T."/>
            <person name="Masukawa M."/>
            <person name="Mizubayashi T."/>
            <person name="Mukai Y."/>
            <person name="Nagasaki H."/>
            <person name="Nagata Y."/>
            <person name="Naito S."/>
            <person name="Nakashima M."/>
            <person name="Nakama Y."/>
            <person name="Nakamichi Y."/>
            <person name="Nakamura M."/>
            <person name="Meguro A."/>
            <person name="Negishi M."/>
            <person name="Ohta I."/>
            <person name="Ohta T."/>
            <person name="Okamoto M."/>
            <person name="Ono N."/>
            <person name="Saji S."/>
            <person name="Sakaguchi M."/>
            <person name="Sakai K."/>
            <person name="Shibata M."/>
            <person name="Shimokawa T."/>
            <person name="Song J."/>
            <person name="Takazaki Y."/>
            <person name="Terasawa K."/>
            <person name="Tsugane M."/>
            <person name="Tsuji K."/>
            <person name="Ueda S."/>
            <person name="Waki K."/>
            <person name="Yamagata H."/>
            <person name="Yamamoto M."/>
            <person name="Yamamoto S."/>
            <person name="Yamane H."/>
            <person name="Yoshiki S."/>
            <person name="Yoshihara R."/>
            <person name="Yukawa K."/>
            <person name="Zhong H."/>
            <person name="Yano M."/>
            <person name="Yuan Q."/>
            <person name="Ouyang S."/>
            <person name="Liu J."/>
            <person name="Jones K.M."/>
            <person name="Gansberger K."/>
            <person name="Moffat K."/>
            <person name="Hill J."/>
            <person name="Bera J."/>
            <person name="Fadrosh D."/>
            <person name="Jin S."/>
            <person name="Johri S."/>
            <person name="Kim M."/>
            <person name="Overton L."/>
            <person name="Reardon M."/>
            <person name="Tsitrin T."/>
            <person name="Vuong H."/>
            <person name="Weaver B."/>
            <person name="Ciecko A."/>
            <person name="Tallon L."/>
            <person name="Jackson J."/>
            <person name="Pai G."/>
            <person name="Aken S.V."/>
            <person name="Utterback T."/>
            <person name="Reidmuller S."/>
            <person name="Feldblyum T."/>
            <person name="Hsiao J."/>
            <person name="Zismann V."/>
            <person name="Iobst S."/>
            <person name="de Vazeille A.R."/>
            <person name="Buell C.R."/>
            <person name="Ying K."/>
            <person name="Li Y."/>
            <person name="Lu T."/>
            <person name="Huang Y."/>
            <person name="Zhao Q."/>
            <person name="Feng Q."/>
            <person name="Zhang L."/>
            <person name="Zhu J."/>
            <person name="Weng Q."/>
            <person name="Mu J."/>
            <person name="Lu Y."/>
            <person name="Fan D."/>
            <person name="Liu Y."/>
            <person name="Guan J."/>
            <person name="Zhang Y."/>
            <person name="Yu S."/>
            <person name="Liu X."/>
            <person name="Zhang Y."/>
            <person name="Hong G."/>
            <person name="Han B."/>
            <person name="Choisne N."/>
            <person name="Demange N."/>
            <person name="Orjeda G."/>
            <person name="Samain S."/>
            <person name="Cattolico L."/>
            <person name="Pelletier E."/>
            <person name="Couloux A."/>
            <person name="Segurens B."/>
            <person name="Wincker P."/>
            <person name="D'Hont A."/>
            <person name="Scarpelli C."/>
            <person name="Weissenbach J."/>
            <person name="Salanoubat M."/>
            <person name="Quetier F."/>
            <person name="Yu Y."/>
            <person name="Kim H.R."/>
            <person name="Rambo T."/>
            <person name="Currie J."/>
            <person name="Collura K."/>
            <person name="Luo M."/>
            <person name="Yang T."/>
            <person name="Ammiraju J.S.S."/>
            <person name="Engler F."/>
            <person name="Soderlund C."/>
            <person name="Wing R.A."/>
            <person name="Palmer L.E."/>
            <person name="de la Bastide M."/>
            <person name="Spiegel L."/>
            <person name="Nascimento L."/>
            <person name="Zutavern T."/>
            <person name="O'Shaughnessy A."/>
            <person name="Dike S."/>
            <person name="Dedhia N."/>
            <person name="Preston R."/>
            <person name="Balija V."/>
            <person name="McCombie W.R."/>
            <person name="Chow T."/>
            <person name="Chen H."/>
            <person name="Chung M."/>
            <person name="Chen C."/>
            <person name="Shaw J."/>
            <person name="Wu H."/>
            <person name="Hsiao K."/>
            <person name="Chao Y."/>
            <person name="Chu M."/>
            <person name="Cheng C."/>
            <person name="Hour A."/>
            <person name="Lee P."/>
            <person name="Lin S."/>
            <person name="Lin Y."/>
            <person name="Liou J."/>
            <person name="Liu S."/>
            <person name="Hsing Y."/>
            <person name="Raghuvanshi S."/>
            <person name="Mohanty A."/>
            <person name="Bharti A.K."/>
            <person name="Gaur A."/>
            <person name="Gupta V."/>
            <person name="Kumar D."/>
            <person name="Ravi V."/>
            <person name="Vij S."/>
            <person name="Kapur A."/>
            <person name="Khurana P."/>
            <person name="Khurana P."/>
            <person name="Khurana J.P."/>
            <person name="Tyagi A.K."/>
            <person name="Gaikwad K."/>
            <person name="Singh A."/>
            <person name="Dalal V."/>
            <person name="Srivastava S."/>
            <person name="Dixit A."/>
            <person name="Pal A.K."/>
            <person name="Ghazi I.A."/>
            <person name="Yadav M."/>
            <person name="Pandit A."/>
            <person name="Bhargava A."/>
            <person name="Sureshbabu K."/>
            <person name="Batra K."/>
            <person name="Sharma T.R."/>
            <person name="Mohapatra T."/>
            <person name="Singh N.K."/>
            <person name="Messing J."/>
            <person name="Nelson A.B."/>
            <person name="Fuks G."/>
            <person name="Kavchok S."/>
            <person name="Keizer G."/>
            <person name="Linton E."/>
            <person name="Llaca V."/>
            <person name="Song R."/>
            <person name="Tanyolac B."/>
            <person name="Young S."/>
            <person name="Ho-Il K."/>
            <person name="Hahn J.H."/>
            <person name="Sangsakoo G."/>
            <person name="Vanavichit A."/>
            <person name="de Mattos Luiz.A.T."/>
            <person name="Zimmer P.D."/>
            <person name="Malone G."/>
            <person name="Dellagostin O."/>
            <person name="de Oliveira A.C."/>
            <person name="Bevan M."/>
            <person name="Bancroft I."/>
            <person name="Minx P."/>
            <person name="Cordum H."/>
            <person name="Wilson R."/>
            <person name="Cheng Z."/>
            <person name="Jin W."/>
            <person name="Jiang J."/>
            <person name="Leong S.A."/>
            <person name="Iwama H."/>
            <person name="Gojobori T."/>
            <person name="Itoh T."/>
            <person name="Niimura Y."/>
            <person name="Fujii Y."/>
            <person name="Habara T."/>
            <person name="Sakai H."/>
            <person name="Sato Y."/>
            <person name="Wilson G."/>
            <person name="Kumar K."/>
            <person name="McCouch S."/>
            <person name="Juretic N."/>
            <person name="Hoen D."/>
            <person name="Wright S."/>
            <person name="Bruskiewich R."/>
            <person name="Bureau T."/>
            <person name="Miyao A."/>
            <person name="Hirochika H."/>
            <person name="Nishikawa T."/>
            <person name="Kadowaki K."/>
            <person name="Sugiura M."/>
            <person name="Burr B."/>
            <person name="Sasaki T."/>
        </authorList>
    </citation>
    <scope>NUCLEOTIDE SEQUENCE [LARGE SCALE GENOMIC DNA]</scope>
    <source>
        <strain evidence="3">cv. Nipponbare</strain>
    </source>
</reference>
<gene>
    <name evidence="2" type="ORF">OSJNBa0015N08.29</name>
</gene>
<evidence type="ECO:0000313" key="3">
    <source>
        <dbReference type="Proteomes" id="UP000000763"/>
    </source>
</evidence>
<dbReference type="Pfam" id="PF13966">
    <property type="entry name" value="zf-RVT"/>
    <property type="match status" value="1"/>
</dbReference>
<dbReference type="InterPro" id="IPR026960">
    <property type="entry name" value="RVT-Znf"/>
</dbReference>
<reference evidence="3" key="2">
    <citation type="journal article" date="2008" name="Nucleic Acids Res.">
        <title>The rice annotation project database (RAP-DB): 2008 update.</title>
        <authorList>
            <consortium name="The rice annotation project (RAP)"/>
        </authorList>
    </citation>
    <scope>GENOME REANNOTATION</scope>
    <source>
        <strain evidence="3">cv. Nipponbare</strain>
    </source>
</reference>
<dbReference type="AlphaFoldDB" id="Q10AG9"/>
<feature type="domain" description="Reverse transcriptase zinc-binding" evidence="1">
    <location>
        <begin position="35"/>
        <end position="96"/>
    </location>
</feature>
<dbReference type="Proteomes" id="UP000000763">
    <property type="component" value="Chromosome 3"/>
</dbReference>
<accession>Q10AG9</accession>
<organism evidence="2 3">
    <name type="scientific">Oryza sativa subsp. japonica</name>
    <name type="common">Rice</name>
    <dbReference type="NCBI Taxonomy" id="39947"/>
    <lineage>
        <taxon>Eukaryota</taxon>
        <taxon>Viridiplantae</taxon>
        <taxon>Streptophyta</taxon>
        <taxon>Embryophyta</taxon>
        <taxon>Tracheophyta</taxon>
        <taxon>Spermatophyta</taxon>
        <taxon>Magnoliopsida</taxon>
        <taxon>Liliopsida</taxon>
        <taxon>Poales</taxon>
        <taxon>Poaceae</taxon>
        <taxon>BOP clade</taxon>
        <taxon>Oryzoideae</taxon>
        <taxon>Oryzeae</taxon>
        <taxon>Oryzinae</taxon>
        <taxon>Oryza</taxon>
        <taxon>Oryza sativa</taxon>
    </lineage>
</organism>
<evidence type="ECO:0000259" key="1">
    <source>
        <dbReference type="Pfam" id="PF13966"/>
    </source>
</evidence>
<protein>
    <recommendedName>
        <fullName evidence="1">Reverse transcriptase zinc-binding domain-containing protein</fullName>
    </recommendedName>
</protein>